<evidence type="ECO:0008006" key="4">
    <source>
        <dbReference type="Google" id="ProtNLM"/>
    </source>
</evidence>
<feature type="compositionally biased region" description="Pro residues" evidence="1">
    <location>
        <begin position="247"/>
        <end position="273"/>
    </location>
</feature>
<evidence type="ECO:0000313" key="3">
    <source>
        <dbReference type="Proteomes" id="UP000249757"/>
    </source>
</evidence>
<feature type="compositionally biased region" description="Pro residues" evidence="1">
    <location>
        <begin position="283"/>
        <end position="295"/>
    </location>
</feature>
<evidence type="ECO:0000256" key="1">
    <source>
        <dbReference type="SAM" id="MobiDB-lite"/>
    </source>
</evidence>
<feature type="compositionally biased region" description="Low complexity" evidence="1">
    <location>
        <begin position="1"/>
        <end position="21"/>
    </location>
</feature>
<feature type="compositionally biased region" description="Basic and acidic residues" evidence="1">
    <location>
        <begin position="394"/>
        <end position="403"/>
    </location>
</feature>
<sequence length="761" mass="85540">MNHQMGQPSQGQYQGQMPQHQNVGQQRQAMSGQMPSMGIPGQQKTQTQSINHHTHLASFTIEKPRNANSWEDAVPEQQHISLHELQNDLHKFRRNHGNVKKLLNDISSQNCRRIINELVVDQNMELAKYNPAIQYRIASVVNKFQELRRSLGRPLRQLLRVDIILEAEPSAFQGPFAMKAGAGSTVVGGSQDFAKVKPPQQLPGYPTNQGQTMPQQQKMHSQYQPQPQLQAPYNMAPGQQSEQPRGQPHPNPGQSNGPPPPSPPPPPPPPPPLGAGVAGPPGMANPPPPPPPPHHPQQGGPAMPGHHMQNPPQAGRGMPGPAAGSMSMHPMAGNMPQHPSRGGPGPAVEVINPEYRRGEKAKARDPRNISDWSSESDESFEDDSEDSGLINIEVRQHTRDRSQHPQSSKSKKHRTQSKRGRSHSRSRSRGQARKTMYTENSGRKRRESITMDERHMRSHSKNPSNGNSPQFAHAKLSSQIPPNIHIHMNAANATEDRTRSGNVSPTDLYNEKMKAKKLHAAHDMSRESSGSSWDRASGTDSLNTSSVHTAEDSIFDKNMRRPSNQTQSHTRRRSIFGAKPQAMFGEPHPGPIYDDVEPRLAQKARYPRGPVGDYQYTPHIHSRMQEREHDSYFDEQPIYNPRPEAPFRRNSMAVPPHNPYLQSNFPPKPMRSSTYAPEIHDRKYKVPQQPQIEAEPAELVNLREIRDALEHIQEQKKADWRYRSLPNPMARRNSAAYYEHDEWYAKAPPAGTRREAYDRFA</sequence>
<feature type="compositionally biased region" description="Polar residues" evidence="1">
    <location>
        <begin position="206"/>
        <end position="221"/>
    </location>
</feature>
<protein>
    <recommendedName>
        <fullName evidence="4">PAT1 multi-domain protein</fullName>
    </recommendedName>
</protein>
<accession>A0A922NF74</accession>
<dbReference type="OrthoDB" id="3791063at2759"/>
<feature type="compositionally biased region" description="Basic residues" evidence="1">
    <location>
        <begin position="409"/>
        <end position="432"/>
    </location>
</feature>
<feature type="compositionally biased region" description="Polar residues" evidence="1">
    <location>
        <begin position="22"/>
        <end position="34"/>
    </location>
</feature>
<feature type="compositionally biased region" description="Polar residues" evidence="1">
    <location>
        <begin position="660"/>
        <end position="675"/>
    </location>
</feature>
<feature type="region of interest" description="Disordered" evidence="1">
    <location>
        <begin position="1"/>
        <end position="50"/>
    </location>
</feature>
<organism evidence="2 3">
    <name type="scientific">Pyrenophora tritici-repentis</name>
    <dbReference type="NCBI Taxonomy" id="45151"/>
    <lineage>
        <taxon>Eukaryota</taxon>
        <taxon>Fungi</taxon>
        <taxon>Dikarya</taxon>
        <taxon>Ascomycota</taxon>
        <taxon>Pezizomycotina</taxon>
        <taxon>Dothideomycetes</taxon>
        <taxon>Pleosporomycetidae</taxon>
        <taxon>Pleosporales</taxon>
        <taxon>Pleosporineae</taxon>
        <taxon>Pleosporaceae</taxon>
        <taxon>Pyrenophora</taxon>
    </lineage>
</organism>
<name>A0A922NF74_9PLEO</name>
<feature type="compositionally biased region" description="Low complexity" evidence="1">
    <location>
        <begin position="296"/>
        <end position="306"/>
    </location>
</feature>
<dbReference type="Proteomes" id="UP000249757">
    <property type="component" value="Unassembled WGS sequence"/>
</dbReference>
<feature type="compositionally biased region" description="Polar residues" evidence="1">
    <location>
        <begin position="461"/>
        <end position="481"/>
    </location>
</feature>
<feature type="compositionally biased region" description="Basic and acidic residues" evidence="1">
    <location>
        <begin position="549"/>
        <end position="559"/>
    </location>
</feature>
<dbReference type="AlphaFoldDB" id="A0A922NF74"/>
<feature type="compositionally biased region" description="Polar residues" evidence="1">
    <location>
        <begin position="527"/>
        <end position="548"/>
    </location>
</feature>
<feature type="compositionally biased region" description="Basic and acidic residues" evidence="1">
    <location>
        <begin position="354"/>
        <end position="368"/>
    </location>
</feature>
<dbReference type="SUPFAM" id="SSF101447">
    <property type="entry name" value="Formin homology 2 domain (FH2 domain)"/>
    <property type="match status" value="1"/>
</dbReference>
<keyword evidence="3" id="KW-1185">Reference proteome</keyword>
<comment type="caution">
    <text evidence="2">The sequence shown here is derived from an EMBL/GenBank/DDBJ whole genome shotgun (WGS) entry which is preliminary data.</text>
</comment>
<feature type="region of interest" description="Disordered" evidence="1">
    <location>
        <begin position="183"/>
        <end position="616"/>
    </location>
</feature>
<feature type="region of interest" description="Disordered" evidence="1">
    <location>
        <begin position="635"/>
        <end position="692"/>
    </location>
</feature>
<feature type="compositionally biased region" description="Acidic residues" evidence="1">
    <location>
        <begin position="374"/>
        <end position="386"/>
    </location>
</feature>
<reference evidence="3" key="1">
    <citation type="journal article" date="2022" name="Microb. Genom.">
        <title>A global pangenome for the wheat fungal pathogen Pyrenophora tritici-repentis and prediction of effector protein structural homology.</title>
        <authorList>
            <person name="Moolhuijzen P.M."/>
            <person name="See P.T."/>
            <person name="Shi G."/>
            <person name="Powell H.R."/>
            <person name="Cockram J."/>
            <person name="Jorgensen L.N."/>
            <person name="Benslimane H."/>
            <person name="Strelkov S.E."/>
            <person name="Turner J."/>
            <person name="Liu Z."/>
            <person name="Moffat C.S."/>
        </authorList>
    </citation>
    <scope>NUCLEOTIDE SEQUENCE [LARGE SCALE GENOMIC DNA]</scope>
</reference>
<feature type="compositionally biased region" description="Low complexity" evidence="1">
    <location>
        <begin position="222"/>
        <end position="233"/>
    </location>
</feature>
<proteinExistence type="predicted"/>
<dbReference type="EMBL" id="NRDI02000008">
    <property type="protein sequence ID" value="KAI1514425.1"/>
    <property type="molecule type" value="Genomic_DNA"/>
</dbReference>
<evidence type="ECO:0000313" key="2">
    <source>
        <dbReference type="EMBL" id="KAI1514425.1"/>
    </source>
</evidence>
<gene>
    <name evidence="2" type="ORF">Ptr86124_007055</name>
</gene>